<name>A0A2C9L7D4_BIOGL</name>
<evidence type="ECO:0000256" key="1">
    <source>
        <dbReference type="SAM" id="Coils"/>
    </source>
</evidence>
<feature type="signal peptide" evidence="2">
    <location>
        <begin position="1"/>
        <end position="31"/>
    </location>
</feature>
<dbReference type="VEuPathDB" id="VectorBase:BGLAX_032866"/>
<accession>A0A2C9L7D4</accession>
<sequence length="911" mass="105471">MPTTMPTTKQSISIQYITTLFVLCLLTASDADLVMKIEPKAIRPDSNENLTICCSITNNRVEHLKKLSHLTLARLNKDFDPLVSLYINDSRTVERAPLLDADRCTITFGKTDFCLTVKNVTTYEVTYYRCEAHGHDASHTKQKINYKLLVTKLPTELINDRSKGPGMNSSTSFNQSESEQVKEYKHQESESCVFFSVFEAGPRVHSQLMGDNKSISGSRRLDDDNAALRVSLLWSVTVNREELIASKRTCIDQMMYFLGQFNQSLFGVDHVSSLDFNSSSATKPDQHACTSNESQHSFFGIIGSKLDMRLVCAFNLDKIYVFFSAILSPFEIGLELSTYKSKNSIENVLNDLLLCVENLKSESLDLNLQDKILNTLNSVMILNEQRNSETQSVYVNVTLISKDRYCSIEYNTIKNSSLENDTSTEQMQLIIELFKSFLTKIYSDNIRSEKELLSVLLKLKDEHVLTKQTVIELLNTTEYKLKGELMETYTFNKYHVQTLRNYSALKKFVQELNNSLQENVQNYLTLISGTDNFTQQFKQELENLSEKTFDMISKIQNQTKNYDLLQQELNFKIENIEKHNDNANLTHLSDFLHLYKLLQLLMNEIDGLKENVSDELFKTKERIDNLKQHLEEVNSVRETIQYDLRNVNVTIRAELTQLSAISQNLKEDFIKFVNDLKSHRNHASVEHTQLKEIIRNQEELLKELDSDSKSLEHNIRNINITILHNLTTLSESSQTLKQDFIKFVKDFDIYSNRSFVENTQLKDRIDNQEELLKELDSDSKSLEHEIRNINVTILQNLTTLSESSQNLKQDFIKFVKDFDIYSNRSFLENKQFKDRIENHEELLKELDSDSKSLEHDIRNINVTIQQNLTTLSESSQNLKQDFIKSVKDFNIYSNRSFLENKKALLGFLFYL</sequence>
<reference evidence="3" key="1">
    <citation type="submission" date="2020-05" db="UniProtKB">
        <authorList>
            <consortium name="EnsemblMetazoa"/>
        </authorList>
    </citation>
    <scope>IDENTIFICATION</scope>
    <source>
        <strain evidence="3">BB02</strain>
    </source>
</reference>
<dbReference type="EnsemblMetazoa" id="BGLB027794-RA">
    <property type="protein sequence ID" value="BGLB027794-PA"/>
    <property type="gene ID" value="BGLB027794"/>
</dbReference>
<proteinExistence type="predicted"/>
<evidence type="ECO:0000313" key="3">
    <source>
        <dbReference type="EnsemblMetazoa" id="BGLB027794-PA"/>
    </source>
</evidence>
<protein>
    <submittedName>
        <fullName evidence="3">Uncharacterized protein</fullName>
    </submittedName>
</protein>
<evidence type="ECO:0000313" key="4">
    <source>
        <dbReference type="Proteomes" id="UP000076420"/>
    </source>
</evidence>
<feature type="coiled-coil region" evidence="1">
    <location>
        <begin position="555"/>
        <end position="582"/>
    </location>
</feature>
<dbReference type="AlphaFoldDB" id="A0A2C9L7D4"/>
<feature type="coiled-coil region" evidence="1">
    <location>
        <begin position="758"/>
        <end position="792"/>
    </location>
</feature>
<dbReference type="KEGG" id="bgt:106059282"/>
<gene>
    <name evidence="3" type="primary">106059282</name>
</gene>
<feature type="coiled-coil region" evidence="1">
    <location>
        <begin position="829"/>
        <end position="856"/>
    </location>
</feature>
<feature type="chain" id="PRO_5012406477" evidence="2">
    <location>
        <begin position="32"/>
        <end position="911"/>
    </location>
</feature>
<dbReference type="VEuPathDB" id="VectorBase:BGLB027794"/>
<keyword evidence="1" id="KW-0175">Coiled coil</keyword>
<feature type="coiled-coil region" evidence="1">
    <location>
        <begin position="609"/>
        <end position="636"/>
    </location>
</feature>
<keyword evidence="2" id="KW-0732">Signal</keyword>
<evidence type="ECO:0000256" key="2">
    <source>
        <dbReference type="SAM" id="SignalP"/>
    </source>
</evidence>
<feature type="coiled-coil region" evidence="1">
    <location>
        <begin position="687"/>
        <end position="721"/>
    </location>
</feature>
<organism evidence="3 4">
    <name type="scientific">Biomphalaria glabrata</name>
    <name type="common">Bloodfluke planorb</name>
    <name type="synonym">Freshwater snail</name>
    <dbReference type="NCBI Taxonomy" id="6526"/>
    <lineage>
        <taxon>Eukaryota</taxon>
        <taxon>Metazoa</taxon>
        <taxon>Spiralia</taxon>
        <taxon>Lophotrochozoa</taxon>
        <taxon>Mollusca</taxon>
        <taxon>Gastropoda</taxon>
        <taxon>Heterobranchia</taxon>
        <taxon>Euthyneura</taxon>
        <taxon>Panpulmonata</taxon>
        <taxon>Hygrophila</taxon>
        <taxon>Lymnaeoidea</taxon>
        <taxon>Planorbidae</taxon>
        <taxon>Biomphalaria</taxon>
    </lineage>
</organism>
<dbReference type="Proteomes" id="UP000076420">
    <property type="component" value="Unassembled WGS sequence"/>
</dbReference>
<dbReference type="OrthoDB" id="8950604at2759"/>